<evidence type="ECO:0000313" key="2">
    <source>
        <dbReference type="EMBL" id="OMJ71537.1"/>
    </source>
</evidence>
<feature type="domain" description="COMM" evidence="1">
    <location>
        <begin position="126"/>
        <end position="189"/>
    </location>
</feature>
<dbReference type="OrthoDB" id="77522at2759"/>
<reference evidence="2 3" key="1">
    <citation type="submission" date="2016-11" db="EMBL/GenBank/DDBJ databases">
        <title>The macronuclear genome of Stentor coeruleus: a giant cell with tiny introns.</title>
        <authorList>
            <person name="Slabodnick M."/>
            <person name="Ruby J.G."/>
            <person name="Reiff S.B."/>
            <person name="Swart E.C."/>
            <person name="Gosai S."/>
            <person name="Prabakaran S."/>
            <person name="Witkowska E."/>
            <person name="Larue G.E."/>
            <person name="Fisher S."/>
            <person name="Freeman R.M."/>
            <person name="Gunawardena J."/>
            <person name="Chu W."/>
            <person name="Stover N.A."/>
            <person name="Gregory B.D."/>
            <person name="Nowacki M."/>
            <person name="Derisi J."/>
            <person name="Roy S.W."/>
            <person name="Marshall W.F."/>
            <person name="Sood P."/>
        </authorList>
    </citation>
    <scope>NUCLEOTIDE SEQUENCE [LARGE SCALE GENOMIC DNA]</scope>
    <source>
        <strain evidence="2">WM001</strain>
    </source>
</reference>
<accession>A0A1R2B465</accession>
<gene>
    <name evidence="2" type="ORF">SteCoe_30209</name>
</gene>
<evidence type="ECO:0000259" key="1">
    <source>
        <dbReference type="PROSITE" id="PS51269"/>
    </source>
</evidence>
<dbReference type="PANTHER" id="PTHR12333:SF0">
    <property type="entry name" value="COMM DOMAIN-CONTAINING PROTEIN 10"/>
    <property type="match status" value="1"/>
</dbReference>
<protein>
    <recommendedName>
        <fullName evidence="1">COMM domain-containing protein</fullName>
    </recommendedName>
</protein>
<proteinExistence type="predicted"/>
<dbReference type="Pfam" id="PF21672">
    <property type="entry name" value="COMM_HN"/>
    <property type="match status" value="1"/>
</dbReference>
<dbReference type="EMBL" id="MPUH01000980">
    <property type="protein sequence ID" value="OMJ71537.1"/>
    <property type="molecule type" value="Genomic_DNA"/>
</dbReference>
<name>A0A1R2B465_9CILI</name>
<dbReference type="PANTHER" id="PTHR12333">
    <property type="entry name" value="COMM DOMAIN CONTAINING PROTEIN 10"/>
    <property type="match status" value="1"/>
</dbReference>
<dbReference type="InterPro" id="IPR017920">
    <property type="entry name" value="COMM"/>
</dbReference>
<dbReference type="Pfam" id="PF07258">
    <property type="entry name" value="COMM_domain"/>
    <property type="match status" value="1"/>
</dbReference>
<dbReference type="Proteomes" id="UP000187209">
    <property type="component" value="Unassembled WGS sequence"/>
</dbReference>
<dbReference type="AlphaFoldDB" id="A0A1R2B465"/>
<keyword evidence="3" id="KW-1185">Reference proteome</keyword>
<organism evidence="2 3">
    <name type="scientific">Stentor coeruleus</name>
    <dbReference type="NCBI Taxonomy" id="5963"/>
    <lineage>
        <taxon>Eukaryota</taxon>
        <taxon>Sar</taxon>
        <taxon>Alveolata</taxon>
        <taxon>Ciliophora</taxon>
        <taxon>Postciliodesmatophora</taxon>
        <taxon>Heterotrichea</taxon>
        <taxon>Heterotrichida</taxon>
        <taxon>Stentoridae</taxon>
        <taxon>Stentor</taxon>
    </lineage>
</organism>
<sequence length="189" mass="21415">MAIRLTNKLREAINIINSLDSSKLELFLERVLTGLQSPKRQIFSAKELSQLENILSLSPSSLQILIQASGFLFEQFAQLKLSNLAENLEAIEVGEEQIESFQNVWSEGGTEFLMHLKDRAVSVPCLLESFDWRLQLPLGSNYEMACQPEAELKLKLSNETVKSISLTKEQILELFMNIEIIQNQVDSLT</sequence>
<evidence type="ECO:0000313" key="3">
    <source>
        <dbReference type="Proteomes" id="UP000187209"/>
    </source>
</evidence>
<dbReference type="PROSITE" id="PS51269">
    <property type="entry name" value="COMM"/>
    <property type="match status" value="1"/>
</dbReference>
<comment type="caution">
    <text evidence="2">The sequence shown here is derived from an EMBL/GenBank/DDBJ whole genome shotgun (WGS) entry which is preliminary data.</text>
</comment>
<dbReference type="InterPro" id="IPR037361">
    <property type="entry name" value="COMMD10"/>
</dbReference>